<feature type="transmembrane region" description="Helical" evidence="10">
    <location>
        <begin position="196"/>
        <end position="218"/>
    </location>
</feature>
<evidence type="ECO:0000256" key="2">
    <source>
        <dbReference type="ARBA" id="ARBA00008417"/>
    </source>
</evidence>
<keyword evidence="5" id="KW-1003">Cell membrane</keyword>
<keyword evidence="4" id="KW-0813">Transport</keyword>
<organism evidence="11 12">
    <name type="scientific">Evtepia gabavorous</name>
    <dbReference type="NCBI Taxonomy" id="2211183"/>
    <lineage>
        <taxon>Bacteria</taxon>
        <taxon>Bacillati</taxon>
        <taxon>Bacillota</taxon>
        <taxon>Clostridia</taxon>
        <taxon>Eubacteriales</taxon>
        <taxon>Evtepia</taxon>
    </lineage>
</organism>
<evidence type="ECO:0000256" key="7">
    <source>
        <dbReference type="ARBA" id="ARBA00022989"/>
    </source>
</evidence>
<dbReference type="PANTHER" id="PTHR43823">
    <property type="entry name" value="SPORULATION PROTEIN YKVU"/>
    <property type="match status" value="1"/>
</dbReference>
<dbReference type="GO" id="GO:0005886">
    <property type="term" value="C:plasma membrane"/>
    <property type="evidence" value="ECO:0007669"/>
    <property type="project" value="UniProtKB-SubCell"/>
</dbReference>
<keyword evidence="12" id="KW-1185">Reference proteome</keyword>
<dbReference type="AlphaFoldDB" id="A0A3E2B6I8"/>
<comment type="caution">
    <text evidence="11">The sequence shown here is derived from an EMBL/GenBank/DDBJ whole genome shotgun (WGS) entry which is preliminary data.</text>
</comment>
<evidence type="ECO:0000256" key="1">
    <source>
        <dbReference type="ARBA" id="ARBA00004651"/>
    </source>
</evidence>
<dbReference type="OrthoDB" id="9811110at2"/>
<gene>
    <name evidence="11" type="ORF">DV520_00410</name>
</gene>
<dbReference type="InterPro" id="IPR045070">
    <property type="entry name" value="MATE_MepA-like"/>
</dbReference>
<keyword evidence="7 10" id="KW-1133">Transmembrane helix</keyword>
<protein>
    <recommendedName>
        <fullName evidence="3">Multidrug export protein MepA</fullName>
    </recommendedName>
</protein>
<evidence type="ECO:0000256" key="9">
    <source>
        <dbReference type="ARBA" id="ARBA00023251"/>
    </source>
</evidence>
<dbReference type="Pfam" id="PF01554">
    <property type="entry name" value="MatE"/>
    <property type="match status" value="2"/>
</dbReference>
<dbReference type="CDD" id="cd13143">
    <property type="entry name" value="MATE_MepA_like"/>
    <property type="match status" value="1"/>
</dbReference>
<dbReference type="EMBL" id="QQRQ01000001">
    <property type="protein sequence ID" value="RFT07639.1"/>
    <property type="molecule type" value="Genomic_DNA"/>
</dbReference>
<evidence type="ECO:0000256" key="10">
    <source>
        <dbReference type="SAM" id="Phobius"/>
    </source>
</evidence>
<dbReference type="InterPro" id="IPR051327">
    <property type="entry name" value="MATE_MepA_subfamily"/>
</dbReference>
<dbReference type="RefSeq" id="WP_117141423.1">
    <property type="nucleotide sequence ID" value="NZ_CAKXKJ010000003.1"/>
</dbReference>
<keyword evidence="6 10" id="KW-0812">Transmembrane</keyword>
<keyword evidence="8 10" id="KW-0472">Membrane</keyword>
<feature type="transmembrane region" description="Helical" evidence="10">
    <location>
        <begin position="286"/>
        <end position="309"/>
    </location>
</feature>
<dbReference type="GeneID" id="97994195"/>
<evidence type="ECO:0000313" key="12">
    <source>
        <dbReference type="Proteomes" id="UP000260649"/>
    </source>
</evidence>
<keyword evidence="9" id="KW-0046">Antibiotic resistance</keyword>
<dbReference type="PANTHER" id="PTHR43823:SF3">
    <property type="entry name" value="MULTIDRUG EXPORT PROTEIN MEPA"/>
    <property type="match status" value="1"/>
</dbReference>
<feature type="transmembrane region" description="Helical" evidence="10">
    <location>
        <begin position="366"/>
        <end position="385"/>
    </location>
</feature>
<feature type="transmembrane region" description="Helical" evidence="10">
    <location>
        <begin position="329"/>
        <end position="346"/>
    </location>
</feature>
<proteinExistence type="inferred from homology"/>
<evidence type="ECO:0000256" key="3">
    <source>
        <dbReference type="ARBA" id="ARBA00022106"/>
    </source>
</evidence>
<dbReference type="InterPro" id="IPR048279">
    <property type="entry name" value="MdtK-like"/>
</dbReference>
<dbReference type="GO" id="GO:0046677">
    <property type="term" value="P:response to antibiotic"/>
    <property type="evidence" value="ECO:0007669"/>
    <property type="project" value="UniProtKB-KW"/>
</dbReference>
<evidence type="ECO:0000256" key="5">
    <source>
        <dbReference type="ARBA" id="ARBA00022475"/>
    </source>
</evidence>
<dbReference type="Proteomes" id="UP000260649">
    <property type="component" value="Unassembled WGS sequence"/>
</dbReference>
<dbReference type="GO" id="GO:0015297">
    <property type="term" value="F:antiporter activity"/>
    <property type="evidence" value="ECO:0007669"/>
    <property type="project" value="InterPro"/>
</dbReference>
<feature type="transmembrane region" description="Helical" evidence="10">
    <location>
        <begin position="241"/>
        <end position="266"/>
    </location>
</feature>
<feature type="transmembrane region" description="Helical" evidence="10">
    <location>
        <begin position="397"/>
        <end position="420"/>
    </location>
</feature>
<dbReference type="InterPro" id="IPR002528">
    <property type="entry name" value="MATE_fam"/>
</dbReference>
<dbReference type="PIRSF" id="PIRSF006603">
    <property type="entry name" value="DinF"/>
    <property type="match status" value="1"/>
</dbReference>
<name>A0A3E2B6I8_9FIRM</name>
<evidence type="ECO:0000256" key="8">
    <source>
        <dbReference type="ARBA" id="ARBA00023136"/>
    </source>
</evidence>
<sequence length="460" mass="49560">MTAPPRQTMLATAPVSKLIWTFAIPAILSQVVNSMHNIVDQTFLGWGIGDLAIAATNIAFPLSTLTTALAALIGMGGAAGFSLDLGKKQARSARKNWGNAIVLSVGLGCLLAVLAVAFLEPMLYLFGATEAMMIYAVPYARIISMGLPFAIFSMAMAHFIRADGSPKFSSGVLLSGAIFNMIFDPIFLFACSMGIQGVALATVLGQGLSSCLALYYLVRRRHMVTLEREDFRLSAGTIKGIGALGGAIFFNHVIMTAAQVILMNMLRTYGAQSVYGSEIAIAGSGAVGKVMIVFLSCVIGIALGCQPIFGFNYGSKRYDRVIEAYRKALRYGTTLAVIAFLCIQLFPRQILSIFGSEDPLFYEFSIHYIRIYLLMTFVNAFQPITSNFFTSIGKAKLGFWMALVRQGLLLIPLLLLLPLALGMDGVLWAGPISDGVAAVLVLVLGAREVRRLTVQQEETP</sequence>
<feature type="transmembrane region" description="Helical" evidence="10">
    <location>
        <begin position="97"/>
        <end position="119"/>
    </location>
</feature>
<evidence type="ECO:0000256" key="4">
    <source>
        <dbReference type="ARBA" id="ARBA00022448"/>
    </source>
</evidence>
<reference evidence="11 12" key="1">
    <citation type="submission" date="2018-07" db="EMBL/GenBank/DDBJ databases">
        <title>GABA Modulating Bacteria of the Human Gut Microbiota.</title>
        <authorList>
            <person name="Strandwitz P."/>
            <person name="Kim K.H."/>
            <person name="Terekhova D."/>
            <person name="Liu J.K."/>
            <person name="Sharma A."/>
            <person name="Levering J."/>
            <person name="Mcdonald D."/>
            <person name="Dietrich D."/>
            <person name="Ramadhar T.R."/>
            <person name="Lekbua A."/>
            <person name="Mroue N."/>
            <person name="Liston C."/>
            <person name="Stewart E.J."/>
            <person name="Dubin M.J."/>
            <person name="Zengler K."/>
            <person name="Knight R."/>
            <person name="Gilbert J.A."/>
            <person name="Clardy J."/>
            <person name="Lewis K."/>
        </authorList>
    </citation>
    <scope>NUCLEOTIDE SEQUENCE [LARGE SCALE GENOMIC DNA]</scope>
    <source>
        <strain evidence="11 12">KLE1738</strain>
    </source>
</reference>
<dbReference type="GO" id="GO:0042910">
    <property type="term" value="F:xenobiotic transmembrane transporter activity"/>
    <property type="evidence" value="ECO:0007669"/>
    <property type="project" value="InterPro"/>
</dbReference>
<feature type="transmembrane region" description="Helical" evidence="10">
    <location>
        <begin position="58"/>
        <end position="85"/>
    </location>
</feature>
<comment type="subcellular location">
    <subcellularLocation>
        <location evidence="1">Cell membrane</location>
        <topology evidence="1">Multi-pass membrane protein</topology>
    </subcellularLocation>
</comment>
<feature type="transmembrane region" description="Helical" evidence="10">
    <location>
        <begin position="139"/>
        <end position="160"/>
    </location>
</feature>
<feature type="transmembrane region" description="Helical" evidence="10">
    <location>
        <begin position="426"/>
        <end position="446"/>
    </location>
</feature>
<feature type="transmembrane region" description="Helical" evidence="10">
    <location>
        <begin position="172"/>
        <end position="190"/>
    </location>
</feature>
<evidence type="ECO:0000256" key="6">
    <source>
        <dbReference type="ARBA" id="ARBA00022692"/>
    </source>
</evidence>
<evidence type="ECO:0000313" key="11">
    <source>
        <dbReference type="EMBL" id="RFT07639.1"/>
    </source>
</evidence>
<accession>A0A3E2B6I8</accession>
<comment type="similarity">
    <text evidence="2">Belongs to the multi antimicrobial extrusion (MATE) (TC 2.A.66.1) family. MepA subfamily.</text>
</comment>